<dbReference type="OrthoDB" id="7845843at2"/>
<dbReference type="GO" id="GO:0003676">
    <property type="term" value="F:nucleic acid binding"/>
    <property type="evidence" value="ECO:0007669"/>
    <property type="project" value="InterPro"/>
</dbReference>
<sequence>MTSNRARLTVATDGSCLSNPGGAGGWAWVVSEECWGAGGSASTTNQRMELQAIGQVARAFPSDVPLLIQSDSQYSIKCLTEWLPNWLKNNWVNSAKKPVANRDLIEYIAFLLKDRDVTFEHVRGHRGHVLNEIADMKCGAAAEATRDGLPVNEGPAGCLEKLLAQHS</sequence>
<keyword evidence="9" id="KW-0378">Hydrolase</keyword>
<dbReference type="SUPFAM" id="SSF53098">
    <property type="entry name" value="Ribonuclease H-like"/>
    <property type="match status" value="1"/>
</dbReference>
<evidence type="ECO:0000256" key="8">
    <source>
        <dbReference type="ARBA" id="ARBA00022759"/>
    </source>
</evidence>
<dbReference type="EMBL" id="CP034170">
    <property type="protein sequence ID" value="AZI58986.1"/>
    <property type="molecule type" value="Genomic_DNA"/>
</dbReference>
<keyword evidence="10" id="KW-0460">Magnesium</keyword>
<evidence type="ECO:0000256" key="2">
    <source>
        <dbReference type="ARBA" id="ARBA00001946"/>
    </source>
</evidence>
<evidence type="ECO:0000313" key="12">
    <source>
        <dbReference type="EMBL" id="AZI58986.1"/>
    </source>
</evidence>
<dbReference type="InterPro" id="IPR012337">
    <property type="entry name" value="RNaseH-like_sf"/>
</dbReference>
<dbReference type="RefSeq" id="WP_124799890.1">
    <property type="nucleotide sequence ID" value="NZ_CP034170.1"/>
</dbReference>
<evidence type="ECO:0000256" key="7">
    <source>
        <dbReference type="ARBA" id="ARBA00022723"/>
    </source>
</evidence>
<dbReference type="InterPro" id="IPR022892">
    <property type="entry name" value="RNaseHI"/>
</dbReference>
<dbReference type="CDD" id="cd09278">
    <property type="entry name" value="RNase_HI_prokaryote_like"/>
    <property type="match status" value="1"/>
</dbReference>
<gene>
    <name evidence="12" type="ORF">EH165_13355</name>
</gene>
<evidence type="ECO:0000256" key="4">
    <source>
        <dbReference type="ARBA" id="ARBA00011245"/>
    </source>
</evidence>
<dbReference type="AlphaFoldDB" id="A0A3G8ZY81"/>
<dbReference type="GO" id="GO:0046872">
    <property type="term" value="F:metal ion binding"/>
    <property type="evidence" value="ECO:0007669"/>
    <property type="project" value="UniProtKB-KW"/>
</dbReference>
<evidence type="ECO:0000313" key="13">
    <source>
        <dbReference type="Proteomes" id="UP000268084"/>
    </source>
</evidence>
<dbReference type="GO" id="GO:0043137">
    <property type="term" value="P:DNA replication, removal of RNA primer"/>
    <property type="evidence" value="ECO:0007669"/>
    <property type="project" value="TreeGrafter"/>
</dbReference>
<dbReference type="PANTHER" id="PTHR10642:SF26">
    <property type="entry name" value="RIBONUCLEASE H1"/>
    <property type="match status" value="1"/>
</dbReference>
<keyword evidence="6" id="KW-0540">Nuclease</keyword>
<protein>
    <recommendedName>
        <fullName evidence="5">ribonuclease H</fullName>
        <ecNumber evidence="5">3.1.26.4</ecNumber>
    </recommendedName>
</protein>
<reference evidence="12 13" key="1">
    <citation type="submission" date="2018-11" db="EMBL/GenBank/DDBJ databases">
        <authorList>
            <person name="Da X."/>
        </authorList>
    </citation>
    <scope>NUCLEOTIDE SEQUENCE [LARGE SCALE GENOMIC DNA]</scope>
    <source>
        <strain evidence="12 13">S14-144</strain>
    </source>
</reference>
<evidence type="ECO:0000256" key="6">
    <source>
        <dbReference type="ARBA" id="ARBA00022722"/>
    </source>
</evidence>
<evidence type="ECO:0000256" key="5">
    <source>
        <dbReference type="ARBA" id="ARBA00012180"/>
    </source>
</evidence>
<keyword evidence="7" id="KW-0479">Metal-binding</keyword>
<dbReference type="KEGG" id="nak:EH165_13355"/>
<dbReference type="Proteomes" id="UP000268084">
    <property type="component" value="Chromosome"/>
</dbReference>
<comment type="similarity">
    <text evidence="3">Belongs to the RNase H family.</text>
</comment>
<organism evidence="12 13">
    <name type="scientific">Nakamurella antarctica</name>
    <dbReference type="NCBI Taxonomy" id="1902245"/>
    <lineage>
        <taxon>Bacteria</taxon>
        <taxon>Bacillati</taxon>
        <taxon>Actinomycetota</taxon>
        <taxon>Actinomycetes</taxon>
        <taxon>Nakamurellales</taxon>
        <taxon>Nakamurellaceae</taxon>
        <taxon>Nakamurella</taxon>
    </lineage>
</organism>
<comment type="cofactor">
    <cofactor evidence="2">
        <name>Mg(2+)</name>
        <dbReference type="ChEBI" id="CHEBI:18420"/>
    </cofactor>
</comment>
<dbReference type="GO" id="GO:0004523">
    <property type="term" value="F:RNA-DNA hybrid ribonuclease activity"/>
    <property type="evidence" value="ECO:0007669"/>
    <property type="project" value="UniProtKB-EC"/>
</dbReference>
<dbReference type="PANTHER" id="PTHR10642">
    <property type="entry name" value="RIBONUCLEASE H1"/>
    <property type="match status" value="1"/>
</dbReference>
<comment type="subunit">
    <text evidence="4">Monomer.</text>
</comment>
<dbReference type="InterPro" id="IPR050092">
    <property type="entry name" value="RNase_H"/>
</dbReference>
<feature type="domain" description="RNase H type-1" evidence="11">
    <location>
        <begin position="4"/>
        <end position="143"/>
    </location>
</feature>
<evidence type="ECO:0000256" key="10">
    <source>
        <dbReference type="ARBA" id="ARBA00022842"/>
    </source>
</evidence>
<comment type="catalytic activity">
    <reaction evidence="1">
        <text>Endonucleolytic cleavage to 5'-phosphomonoester.</text>
        <dbReference type="EC" id="3.1.26.4"/>
    </reaction>
</comment>
<keyword evidence="8" id="KW-0255">Endonuclease</keyword>
<evidence type="ECO:0000259" key="11">
    <source>
        <dbReference type="PROSITE" id="PS50879"/>
    </source>
</evidence>
<dbReference type="InterPro" id="IPR036397">
    <property type="entry name" value="RNaseH_sf"/>
</dbReference>
<dbReference type="InterPro" id="IPR002156">
    <property type="entry name" value="RNaseH_domain"/>
</dbReference>
<evidence type="ECO:0000256" key="3">
    <source>
        <dbReference type="ARBA" id="ARBA00005300"/>
    </source>
</evidence>
<dbReference type="EC" id="3.1.26.4" evidence="5"/>
<dbReference type="PROSITE" id="PS50879">
    <property type="entry name" value="RNASE_H_1"/>
    <property type="match status" value="1"/>
</dbReference>
<evidence type="ECO:0000256" key="1">
    <source>
        <dbReference type="ARBA" id="ARBA00000077"/>
    </source>
</evidence>
<dbReference type="Gene3D" id="3.30.420.10">
    <property type="entry name" value="Ribonuclease H-like superfamily/Ribonuclease H"/>
    <property type="match status" value="1"/>
</dbReference>
<name>A0A3G8ZY81_9ACTN</name>
<evidence type="ECO:0000256" key="9">
    <source>
        <dbReference type="ARBA" id="ARBA00022801"/>
    </source>
</evidence>
<accession>A0A3G8ZY81</accession>
<proteinExistence type="inferred from homology"/>
<reference evidence="12 13" key="2">
    <citation type="submission" date="2018-12" db="EMBL/GenBank/DDBJ databases">
        <title>Nakamurella antarcticus sp. nov., isolated from Antarctica South Shetland Islands soil.</title>
        <authorList>
            <person name="Peng F."/>
        </authorList>
    </citation>
    <scope>NUCLEOTIDE SEQUENCE [LARGE SCALE GENOMIC DNA]</scope>
    <source>
        <strain evidence="12 13">S14-144</strain>
    </source>
</reference>
<dbReference type="Pfam" id="PF00075">
    <property type="entry name" value="RNase_H"/>
    <property type="match status" value="1"/>
</dbReference>
<keyword evidence="13" id="KW-1185">Reference proteome</keyword>